<evidence type="ECO:0000313" key="1">
    <source>
        <dbReference type="EMBL" id="GAA1970387.1"/>
    </source>
</evidence>
<organism evidence="1 2">
    <name type="scientific">Microbacterium deminutum</name>
    <dbReference type="NCBI Taxonomy" id="344164"/>
    <lineage>
        <taxon>Bacteria</taxon>
        <taxon>Bacillati</taxon>
        <taxon>Actinomycetota</taxon>
        <taxon>Actinomycetes</taxon>
        <taxon>Micrococcales</taxon>
        <taxon>Microbacteriaceae</taxon>
        <taxon>Microbacterium</taxon>
    </lineage>
</organism>
<sequence>MKTGIRIADIASRAINTATPARAVVEEQFAWALEEGLASASCGGGFWDAHFREDSR</sequence>
<dbReference type="Proteomes" id="UP001499933">
    <property type="component" value="Unassembled WGS sequence"/>
</dbReference>
<accession>A0ABP5D0Y1</accession>
<gene>
    <name evidence="1" type="ORF">GCM10009776_36790</name>
</gene>
<reference evidence="2" key="1">
    <citation type="journal article" date="2019" name="Int. J. Syst. Evol. Microbiol.">
        <title>The Global Catalogue of Microorganisms (GCM) 10K type strain sequencing project: providing services to taxonomists for standard genome sequencing and annotation.</title>
        <authorList>
            <consortium name="The Broad Institute Genomics Platform"/>
            <consortium name="The Broad Institute Genome Sequencing Center for Infectious Disease"/>
            <person name="Wu L."/>
            <person name="Ma J."/>
        </authorList>
    </citation>
    <scope>NUCLEOTIDE SEQUENCE [LARGE SCALE GENOMIC DNA]</scope>
    <source>
        <strain evidence="2">JCM 14901</strain>
    </source>
</reference>
<evidence type="ECO:0000313" key="2">
    <source>
        <dbReference type="Proteomes" id="UP001499933"/>
    </source>
</evidence>
<protein>
    <submittedName>
        <fullName evidence="1">Uncharacterized protein</fullName>
    </submittedName>
</protein>
<dbReference type="RefSeq" id="WP_344097519.1">
    <property type="nucleotide sequence ID" value="NZ_BAAAOG010000013.1"/>
</dbReference>
<comment type="caution">
    <text evidence="1">The sequence shown here is derived from an EMBL/GenBank/DDBJ whole genome shotgun (WGS) entry which is preliminary data.</text>
</comment>
<dbReference type="EMBL" id="BAAAOG010000013">
    <property type="protein sequence ID" value="GAA1970387.1"/>
    <property type="molecule type" value="Genomic_DNA"/>
</dbReference>
<proteinExistence type="predicted"/>
<name>A0ABP5D0Y1_9MICO</name>
<keyword evidence="2" id="KW-1185">Reference proteome</keyword>